<keyword evidence="6" id="KW-1133">Transmembrane helix</keyword>
<dbReference type="InterPro" id="IPR001841">
    <property type="entry name" value="Znf_RING"/>
</dbReference>
<dbReference type="SUPFAM" id="SSF57850">
    <property type="entry name" value="RING/U-box"/>
    <property type="match status" value="1"/>
</dbReference>
<evidence type="ECO:0000256" key="2">
    <source>
        <dbReference type="ARBA" id="ARBA00022771"/>
    </source>
</evidence>
<evidence type="ECO:0000259" key="7">
    <source>
        <dbReference type="PROSITE" id="PS50089"/>
    </source>
</evidence>
<feature type="transmembrane region" description="Helical" evidence="6">
    <location>
        <begin position="55"/>
        <end position="76"/>
    </location>
</feature>
<organism evidence="8 9">
    <name type="scientific">Cyclotella cryptica</name>
    <dbReference type="NCBI Taxonomy" id="29204"/>
    <lineage>
        <taxon>Eukaryota</taxon>
        <taxon>Sar</taxon>
        <taxon>Stramenopiles</taxon>
        <taxon>Ochrophyta</taxon>
        <taxon>Bacillariophyta</taxon>
        <taxon>Coscinodiscophyceae</taxon>
        <taxon>Thalassiosirophycidae</taxon>
        <taxon>Stephanodiscales</taxon>
        <taxon>Stephanodiscaceae</taxon>
        <taxon>Cyclotella</taxon>
    </lineage>
</organism>
<dbReference type="EMBL" id="JABMIG020000185">
    <property type="protein sequence ID" value="KAL3786921.1"/>
    <property type="molecule type" value="Genomic_DNA"/>
</dbReference>
<evidence type="ECO:0000256" key="5">
    <source>
        <dbReference type="SAM" id="MobiDB-lite"/>
    </source>
</evidence>
<comment type="caution">
    <text evidence="8">The sequence shown here is derived from an EMBL/GenBank/DDBJ whole genome shotgun (WGS) entry which is preliminary data.</text>
</comment>
<evidence type="ECO:0000313" key="8">
    <source>
        <dbReference type="EMBL" id="KAL3786921.1"/>
    </source>
</evidence>
<dbReference type="AlphaFoldDB" id="A0ABD3PHY4"/>
<dbReference type="Proteomes" id="UP001516023">
    <property type="component" value="Unassembled WGS sequence"/>
</dbReference>
<keyword evidence="6" id="KW-0812">Transmembrane</keyword>
<gene>
    <name evidence="8" type="ORF">HJC23_013256</name>
</gene>
<evidence type="ECO:0000256" key="4">
    <source>
        <dbReference type="PROSITE-ProRule" id="PRU00175"/>
    </source>
</evidence>
<dbReference type="CDD" id="cd16448">
    <property type="entry name" value="RING-H2"/>
    <property type="match status" value="1"/>
</dbReference>
<feature type="region of interest" description="Disordered" evidence="5">
    <location>
        <begin position="289"/>
        <end position="314"/>
    </location>
</feature>
<keyword evidence="6" id="KW-0472">Membrane</keyword>
<accession>A0ABD3PHY4</accession>
<feature type="region of interest" description="Disordered" evidence="5">
    <location>
        <begin position="87"/>
        <end position="132"/>
    </location>
</feature>
<feature type="compositionally biased region" description="Basic and acidic residues" evidence="5">
    <location>
        <begin position="119"/>
        <end position="132"/>
    </location>
</feature>
<dbReference type="PROSITE" id="PS50089">
    <property type="entry name" value="ZF_RING_2"/>
    <property type="match status" value="1"/>
</dbReference>
<dbReference type="Pfam" id="PF13639">
    <property type="entry name" value="zf-RING_2"/>
    <property type="match status" value="1"/>
</dbReference>
<dbReference type="InterPro" id="IPR053238">
    <property type="entry name" value="RING-H2_zinc_finger"/>
</dbReference>
<evidence type="ECO:0000256" key="1">
    <source>
        <dbReference type="ARBA" id="ARBA00022723"/>
    </source>
</evidence>
<proteinExistence type="predicted"/>
<reference evidence="8 9" key="1">
    <citation type="journal article" date="2020" name="G3 (Bethesda)">
        <title>Improved Reference Genome for Cyclotella cryptica CCMP332, a Model for Cell Wall Morphogenesis, Salinity Adaptation, and Lipid Production in Diatoms (Bacillariophyta).</title>
        <authorList>
            <person name="Roberts W.R."/>
            <person name="Downey K.M."/>
            <person name="Ruck E.C."/>
            <person name="Traller J.C."/>
            <person name="Alverson A.J."/>
        </authorList>
    </citation>
    <scope>NUCLEOTIDE SEQUENCE [LARGE SCALE GENOMIC DNA]</scope>
    <source>
        <strain evidence="8 9">CCMP332</strain>
    </source>
</reference>
<dbReference type="InterPro" id="IPR013083">
    <property type="entry name" value="Znf_RING/FYVE/PHD"/>
</dbReference>
<dbReference type="GO" id="GO:0008270">
    <property type="term" value="F:zinc ion binding"/>
    <property type="evidence" value="ECO:0007669"/>
    <property type="project" value="UniProtKB-KW"/>
</dbReference>
<evidence type="ECO:0000256" key="3">
    <source>
        <dbReference type="ARBA" id="ARBA00022833"/>
    </source>
</evidence>
<sequence>MSNSLTLRHLHFVGVDHSHNLFDGSSSNVTSSEAVLAVDGEATLEEMELENRKRAITMSILFCALMVFYVGFCFYYQKVHKVRRRIGDSAHQHPRGTARRDGREQQLRSNRAVLDESSDAAHRARSDGQMARKFEERRDKIRAVLITRLLVDDHRHGGADLAGTLANAGEKSMGSQEEVVKQSSLENLESNQISGIDINATVTLSTSHETCDSVNNGDYDGHPAAAPTVAAASSASASCVDFKKYADALQSSISSGTRFVCSPQNANYCSGGGGGGGCSNSNHNGCSNSNHSSHHNTGSNHPNTHSSHPDNDNGSANTMLSILLNEECNICLSSFQVGDRIAWSCKNQTQFTDSSSTSDNDSSATTRTTVNSDAVCRHIFHAECIERWLLVREGCPVCRRSYFEDLEENDPGEVSIGNGSVRNDVVMETREEEEVDLEWGDGSNTHEEVMGPTSAVTPLARVVAVEE</sequence>
<keyword evidence="9" id="KW-1185">Reference proteome</keyword>
<keyword evidence="1" id="KW-0479">Metal-binding</keyword>
<evidence type="ECO:0000313" key="9">
    <source>
        <dbReference type="Proteomes" id="UP001516023"/>
    </source>
</evidence>
<dbReference type="Gene3D" id="3.30.40.10">
    <property type="entry name" value="Zinc/RING finger domain, C3HC4 (zinc finger)"/>
    <property type="match status" value="1"/>
</dbReference>
<dbReference type="PANTHER" id="PTHR14155:SF610">
    <property type="entry name" value="OS01G0755700 PROTEIN"/>
    <property type="match status" value="1"/>
</dbReference>
<feature type="compositionally biased region" description="Low complexity" evidence="5">
    <location>
        <begin position="289"/>
        <end position="306"/>
    </location>
</feature>
<keyword evidence="3" id="KW-0862">Zinc</keyword>
<keyword evidence="2 4" id="KW-0863">Zinc-finger</keyword>
<protein>
    <recommendedName>
        <fullName evidence="7">RING-type domain-containing protein</fullName>
    </recommendedName>
</protein>
<name>A0ABD3PHY4_9STRA</name>
<dbReference type="PANTHER" id="PTHR14155">
    <property type="entry name" value="RING FINGER DOMAIN-CONTAINING"/>
    <property type="match status" value="1"/>
</dbReference>
<feature type="domain" description="RING-type" evidence="7">
    <location>
        <begin position="328"/>
        <end position="399"/>
    </location>
</feature>
<evidence type="ECO:0000256" key="6">
    <source>
        <dbReference type="SAM" id="Phobius"/>
    </source>
</evidence>